<dbReference type="PROSITE" id="PS00875">
    <property type="entry name" value="T2SP_D"/>
    <property type="match status" value="1"/>
</dbReference>
<evidence type="ECO:0000256" key="8">
    <source>
        <dbReference type="ARBA" id="ARBA00023136"/>
    </source>
</evidence>
<dbReference type="InterPro" id="IPR001775">
    <property type="entry name" value="GspD/PilQ"/>
</dbReference>
<feature type="domain" description="NolW-like" evidence="13">
    <location>
        <begin position="133"/>
        <end position="189"/>
    </location>
</feature>
<evidence type="ECO:0000256" key="7">
    <source>
        <dbReference type="ARBA" id="ARBA00022927"/>
    </source>
</evidence>
<feature type="domain" description="NolW-like" evidence="13">
    <location>
        <begin position="196"/>
        <end position="264"/>
    </location>
</feature>
<dbReference type="Pfam" id="PF00263">
    <property type="entry name" value="Secretin"/>
    <property type="match status" value="1"/>
</dbReference>
<evidence type="ECO:0000256" key="9">
    <source>
        <dbReference type="ARBA" id="ARBA00023237"/>
    </source>
</evidence>
<comment type="caution">
    <text evidence="15">The sequence shown here is derived from an EMBL/GenBank/DDBJ whole genome shotgun (WGS) entry which is preliminary data.</text>
</comment>
<feature type="chain" id="PRO_5036444577" evidence="11">
    <location>
        <begin position="27"/>
        <end position="668"/>
    </location>
</feature>
<reference evidence="15" key="1">
    <citation type="submission" date="2020-05" db="EMBL/GenBank/DDBJ databases">
        <title>Fertoebacter nigrum gen. nov., sp. nov., a new member of the family Rhodobacteraceae.</title>
        <authorList>
            <person name="Szuroczki S."/>
            <person name="Abbaszade G."/>
            <person name="Buni D."/>
            <person name="Schumann P."/>
            <person name="Toth E."/>
        </authorList>
    </citation>
    <scope>NUCLEOTIDE SEQUENCE</scope>
    <source>
        <strain evidence="15">RG-N-1a</strain>
    </source>
</reference>
<evidence type="ECO:0000256" key="4">
    <source>
        <dbReference type="ARBA" id="ARBA00022452"/>
    </source>
</evidence>
<keyword evidence="8" id="KW-0472">Membrane</keyword>
<dbReference type="InterPro" id="IPR005644">
    <property type="entry name" value="NolW-like"/>
</dbReference>
<keyword evidence="7" id="KW-0653">Protein transport</keyword>
<dbReference type="AlphaFoldDB" id="A0A8X8KPA6"/>
<evidence type="ECO:0000256" key="10">
    <source>
        <dbReference type="RuleBase" id="RU004004"/>
    </source>
</evidence>
<keyword evidence="4" id="KW-1134">Transmembrane beta strand</keyword>
<feature type="domain" description="GspD-like N0" evidence="14">
    <location>
        <begin position="38"/>
        <end position="107"/>
    </location>
</feature>
<feature type="signal peptide" evidence="11">
    <location>
        <begin position="1"/>
        <end position="26"/>
    </location>
</feature>
<feature type="domain" description="Type II/III secretion system secretin-like" evidence="12">
    <location>
        <begin position="459"/>
        <end position="621"/>
    </location>
</feature>
<keyword evidence="6 11" id="KW-0732">Signal</keyword>
<dbReference type="PRINTS" id="PR00811">
    <property type="entry name" value="BCTERIALGSPD"/>
</dbReference>
<accession>A0A8X8KPA6</accession>
<evidence type="ECO:0000256" key="1">
    <source>
        <dbReference type="ARBA" id="ARBA00004442"/>
    </source>
</evidence>
<evidence type="ECO:0000259" key="14">
    <source>
        <dbReference type="Pfam" id="PF21305"/>
    </source>
</evidence>
<dbReference type="NCBIfam" id="TIGR02517">
    <property type="entry name" value="type_II_gspD"/>
    <property type="match status" value="1"/>
</dbReference>
<dbReference type="EMBL" id="WHUT02000001">
    <property type="protein sequence ID" value="NUB42757.1"/>
    <property type="molecule type" value="Genomic_DNA"/>
</dbReference>
<dbReference type="Pfam" id="PF21305">
    <property type="entry name" value="type_II_gspD_N0"/>
    <property type="match status" value="1"/>
</dbReference>
<keyword evidence="16" id="KW-1185">Reference proteome</keyword>
<organism evidence="15 16">
    <name type="scientific">Fertoeibacter niger</name>
    <dbReference type="NCBI Taxonomy" id="2656921"/>
    <lineage>
        <taxon>Bacteria</taxon>
        <taxon>Pseudomonadati</taxon>
        <taxon>Pseudomonadota</taxon>
        <taxon>Alphaproteobacteria</taxon>
        <taxon>Rhodobacterales</taxon>
        <taxon>Paracoccaceae</taxon>
        <taxon>Fertoeibacter</taxon>
    </lineage>
</organism>
<evidence type="ECO:0000256" key="3">
    <source>
        <dbReference type="ARBA" id="ARBA00022448"/>
    </source>
</evidence>
<dbReference type="GO" id="GO:0015628">
    <property type="term" value="P:protein secretion by the type II secretion system"/>
    <property type="evidence" value="ECO:0007669"/>
    <property type="project" value="InterPro"/>
</dbReference>
<evidence type="ECO:0000313" key="16">
    <source>
        <dbReference type="Proteomes" id="UP000484076"/>
    </source>
</evidence>
<keyword evidence="9" id="KW-0998">Cell outer membrane</keyword>
<evidence type="ECO:0000256" key="6">
    <source>
        <dbReference type="ARBA" id="ARBA00022729"/>
    </source>
</evidence>
<dbReference type="Proteomes" id="UP000484076">
    <property type="component" value="Unassembled WGS sequence"/>
</dbReference>
<keyword evidence="3 10" id="KW-0813">Transport</keyword>
<evidence type="ECO:0000256" key="5">
    <source>
        <dbReference type="ARBA" id="ARBA00022692"/>
    </source>
</evidence>
<dbReference type="InterPro" id="IPR050810">
    <property type="entry name" value="Bact_Secretion_Sys_Channel"/>
</dbReference>
<dbReference type="InterPro" id="IPR038591">
    <property type="entry name" value="NolW-like_sf"/>
</dbReference>
<evidence type="ECO:0000313" key="15">
    <source>
        <dbReference type="EMBL" id="NUB42757.1"/>
    </source>
</evidence>
<comment type="subcellular location">
    <subcellularLocation>
        <location evidence="1 10">Cell outer membrane</location>
    </subcellularLocation>
</comment>
<gene>
    <name evidence="15" type="primary">gspD</name>
    <name evidence="15" type="ORF">GEU84_000025</name>
</gene>
<evidence type="ECO:0000259" key="12">
    <source>
        <dbReference type="Pfam" id="PF00263"/>
    </source>
</evidence>
<evidence type="ECO:0000259" key="13">
    <source>
        <dbReference type="Pfam" id="PF03958"/>
    </source>
</evidence>
<proteinExistence type="inferred from homology"/>
<dbReference type="GO" id="GO:0015627">
    <property type="term" value="C:type II protein secretion system complex"/>
    <property type="evidence" value="ECO:0007669"/>
    <property type="project" value="InterPro"/>
</dbReference>
<dbReference type="InterPro" id="IPR004846">
    <property type="entry name" value="T2SS/T3SS_dom"/>
</dbReference>
<dbReference type="PANTHER" id="PTHR30332">
    <property type="entry name" value="PROBABLE GENERAL SECRETION PATHWAY PROTEIN D"/>
    <property type="match status" value="1"/>
</dbReference>
<dbReference type="InterPro" id="IPR049371">
    <property type="entry name" value="GspD-like_N0"/>
</dbReference>
<evidence type="ECO:0000256" key="11">
    <source>
        <dbReference type="SAM" id="SignalP"/>
    </source>
</evidence>
<dbReference type="Gene3D" id="3.30.1370.120">
    <property type="match status" value="3"/>
</dbReference>
<dbReference type="InterPro" id="IPR013356">
    <property type="entry name" value="T2SS_GspD"/>
</dbReference>
<dbReference type="PANTHER" id="PTHR30332:SF24">
    <property type="entry name" value="SECRETIN GSPD-RELATED"/>
    <property type="match status" value="1"/>
</dbReference>
<dbReference type="Pfam" id="PF03958">
    <property type="entry name" value="Secretin_N"/>
    <property type="match status" value="3"/>
</dbReference>
<comment type="similarity">
    <text evidence="2">Belongs to the bacterial secretin family. GSP D subfamily.</text>
</comment>
<feature type="domain" description="NolW-like" evidence="13">
    <location>
        <begin position="273"/>
        <end position="378"/>
    </location>
</feature>
<name>A0A8X8KPA6_9RHOB</name>
<keyword evidence="5" id="KW-0812">Transmembrane</keyword>
<protein>
    <submittedName>
        <fullName evidence="15">Type II secretion system secretin GspD</fullName>
    </submittedName>
</protein>
<dbReference type="GO" id="GO:0009279">
    <property type="term" value="C:cell outer membrane"/>
    <property type="evidence" value="ECO:0007669"/>
    <property type="project" value="UniProtKB-SubCell"/>
</dbReference>
<evidence type="ECO:0000256" key="2">
    <source>
        <dbReference type="ARBA" id="ARBA00006980"/>
    </source>
</evidence>
<dbReference type="InterPro" id="IPR004845">
    <property type="entry name" value="T2SS_GspD_CS"/>
</dbReference>
<sequence>MSGSVLHPFRLVPLILLAFAPLPAVAQDAPDAPPSFVINLRDADIRTLSEQVSEITGRTLVLDPNVAGIVTVISTQPLDVDGVWELYQSVLGVQGYAALPSGNLWRIVPQATIREGGGVVESDADLGRLDVITRLVPLKNFPAATAVGALRPLVANFGYIEAVAETNTLVITDTAENVRRIEGIARALDGDNGQEVFTIPIRNADATEVGAAVTSILGTDPAVTGGNAPRVTVDARSNLLILNGDAETFAMVQRIVADLDVPGRAVPSTVPVTRVYNLKYADASSMAEVLRGLVGSGSTAVGNPVAEALAPQVAALDPETGEPLADVRLVAPPVGSLAAEEITIQPVLESNAVVVRARAEVQADLASLIFELDQRRPQVLIEAAIVEVSGDISEALGVQLGFGAAAPPGGFAATSFSQAGVTLDNILTLLGSPVAAGVAPTGLSIGLSRADEYGLLIQALGQSTKANLLSTPSITTLDNQPAEIIVGQNVPFRTGSFTSEGSTQSTIERRDVGITMRVVPRVNQGDVIQLDITQEVSSLASAAVAGAADIVTNRRSIKTTVLADNGGTIVLGGLITDDRQSTRSEVPGLGKLPIVGGLFRSRGESARKQTLFVFLRPTILRTRTDVSNVSTNRFQRLKAIEADPRDKGSLLAEPKPVRRLPVEIDGLY</sequence>